<evidence type="ECO:0000256" key="1">
    <source>
        <dbReference type="ARBA" id="ARBA00004797"/>
    </source>
</evidence>
<dbReference type="InterPro" id="IPR030382">
    <property type="entry name" value="MeTrfase_TRM5/TYW2"/>
</dbReference>
<evidence type="ECO:0000256" key="2">
    <source>
        <dbReference type="ARBA" id="ARBA00012265"/>
    </source>
</evidence>
<dbReference type="SUPFAM" id="SSF53335">
    <property type="entry name" value="S-adenosyl-L-methionine-dependent methyltransferases"/>
    <property type="match status" value="1"/>
</dbReference>
<protein>
    <recommendedName>
        <fullName evidence="2">tRNA(Phe) (4-demethylwyosine(37)-C(7)) aminocarboxypropyltransferase</fullName>
        <ecNumber evidence="2">2.5.1.114</ecNumber>
    </recommendedName>
</protein>
<name>A0AAD9QRV2_ACRCE</name>
<dbReference type="InterPro" id="IPR029063">
    <property type="entry name" value="SAM-dependent_MTases_sf"/>
</dbReference>
<keyword evidence="3" id="KW-0808">Transferase</keyword>
<reference evidence="8" key="2">
    <citation type="journal article" date="2023" name="Science">
        <title>Genomic signatures of disease resistance in endangered staghorn corals.</title>
        <authorList>
            <person name="Vollmer S.V."/>
            <person name="Selwyn J.D."/>
            <person name="Despard B.A."/>
            <person name="Roesel C.L."/>
        </authorList>
    </citation>
    <scope>NUCLEOTIDE SEQUENCE</scope>
    <source>
        <strain evidence="8">K2</strain>
    </source>
</reference>
<comment type="pathway">
    <text evidence="1">tRNA modification; wybutosine-tRNA(Phe) biosynthesis.</text>
</comment>
<evidence type="ECO:0000313" key="9">
    <source>
        <dbReference type="Proteomes" id="UP001249851"/>
    </source>
</evidence>
<dbReference type="InterPro" id="IPR056744">
    <property type="entry name" value="TRM5/TYW2-like_N"/>
</dbReference>
<evidence type="ECO:0000313" key="8">
    <source>
        <dbReference type="EMBL" id="KAK2566214.1"/>
    </source>
</evidence>
<keyword evidence="9" id="KW-1185">Reference proteome</keyword>
<dbReference type="AlphaFoldDB" id="A0AAD9QRV2"/>
<evidence type="ECO:0000256" key="6">
    <source>
        <dbReference type="ARBA" id="ARBA00049400"/>
    </source>
</evidence>
<dbReference type="InterPro" id="IPR056743">
    <property type="entry name" value="TRM5-TYW2-like_MTfase"/>
</dbReference>
<dbReference type="Pfam" id="PF25133">
    <property type="entry name" value="TYW2_N_2"/>
    <property type="match status" value="1"/>
</dbReference>
<dbReference type="EMBL" id="JARQWQ010000017">
    <property type="protein sequence ID" value="KAK2566214.1"/>
    <property type="molecule type" value="Genomic_DNA"/>
</dbReference>
<comment type="caution">
    <text evidence="8">The sequence shown here is derived from an EMBL/GenBank/DDBJ whole genome shotgun (WGS) entry which is preliminary data.</text>
</comment>
<dbReference type="PANTHER" id="PTHR23245">
    <property type="entry name" value="TRNA METHYLTRANSFERASE"/>
    <property type="match status" value="1"/>
</dbReference>
<dbReference type="FunFam" id="3.30.300.110:FF:000002">
    <property type="entry name" value="tRNA wybutosine-synthesizing protein 2 homolog"/>
    <property type="match status" value="1"/>
</dbReference>
<feature type="domain" description="SAM-dependent methyltransferase TRM5/TYW2-type" evidence="7">
    <location>
        <begin position="78"/>
        <end position="400"/>
    </location>
</feature>
<evidence type="ECO:0000256" key="5">
    <source>
        <dbReference type="ARBA" id="ARBA00022694"/>
    </source>
</evidence>
<dbReference type="Gene3D" id="3.30.300.110">
    <property type="entry name" value="Met-10+ protein-like domains"/>
    <property type="match status" value="1"/>
</dbReference>
<dbReference type="GO" id="GO:0005737">
    <property type="term" value="C:cytoplasm"/>
    <property type="evidence" value="ECO:0007669"/>
    <property type="project" value="TreeGrafter"/>
</dbReference>
<reference evidence="8" key="1">
    <citation type="journal article" date="2023" name="G3 (Bethesda)">
        <title>Whole genome assembly and annotation of the endangered Caribbean coral Acropora cervicornis.</title>
        <authorList>
            <person name="Selwyn J.D."/>
            <person name="Vollmer S.V."/>
        </authorList>
    </citation>
    <scope>NUCLEOTIDE SEQUENCE</scope>
    <source>
        <strain evidence="8">K2</strain>
    </source>
</reference>
<gene>
    <name evidence="8" type="ORF">P5673_009682</name>
</gene>
<evidence type="ECO:0000256" key="3">
    <source>
        <dbReference type="ARBA" id="ARBA00022679"/>
    </source>
</evidence>
<dbReference type="EC" id="2.5.1.114" evidence="2"/>
<dbReference type="CDD" id="cd02440">
    <property type="entry name" value="AdoMet_MTases"/>
    <property type="match status" value="1"/>
</dbReference>
<dbReference type="GO" id="GO:0102522">
    <property type="term" value="F:tRNA 4-demethylwyosine alpha-amino-alpha-carboxypropyltransferase activity"/>
    <property type="evidence" value="ECO:0007669"/>
    <property type="project" value="UniProtKB-EC"/>
</dbReference>
<dbReference type="PROSITE" id="PS51684">
    <property type="entry name" value="SAM_MT_TRM5_TYW2"/>
    <property type="match status" value="1"/>
</dbReference>
<dbReference type="PANTHER" id="PTHR23245:SF25">
    <property type="entry name" value="TRNA WYBUTOSINE-SYNTHESIZING PROTEIN 2 HOMOLOG"/>
    <property type="match status" value="1"/>
</dbReference>
<dbReference type="GO" id="GO:0031591">
    <property type="term" value="P:wybutosine biosynthetic process"/>
    <property type="evidence" value="ECO:0007669"/>
    <property type="project" value="TreeGrafter"/>
</dbReference>
<sequence>MTKISEEEVMIPIKEHGADKSFDLVIPVEGKIQRIDLQNMNQLKISPKVRLKIAIEHMLQEKGVTFNDTLHQDLCRHWEKHDDLILLPENSFTLDEWKQFGVDLWKLVAETLGVQRLAKKSAISRDRFRTPNISLLYGDNGWVTHVDNGIKYTFDVTKCMFSAGNISEKIRIGDFDCKGQTVVDLYAGIGYFVLPYLIHAKAAMVYACEWNDNAIDALRKNLKLNGFPLQGVADHVNLGLIPSSEPGWPVACAALRSDSGGWLHVHGNVTSGFGGNEEVDAAILPSKTSHQTNNFKHSVKSSQSCLHDQAHVSKPTSSLMSSKCDERSSFSSNMEKIPSSNKKMKPEWLAWASYVAESLLWHLTKSHENKTWNVHIQHIEHVKSYAPHIDHLVLDVECRPSQI</sequence>
<dbReference type="GO" id="GO:0008175">
    <property type="term" value="F:tRNA methyltransferase activity"/>
    <property type="evidence" value="ECO:0007669"/>
    <property type="project" value="TreeGrafter"/>
</dbReference>
<keyword evidence="4" id="KW-0949">S-adenosyl-L-methionine</keyword>
<accession>A0AAD9QRV2</accession>
<evidence type="ECO:0000259" key="7">
    <source>
        <dbReference type="PROSITE" id="PS51684"/>
    </source>
</evidence>
<dbReference type="Gene3D" id="3.40.50.150">
    <property type="entry name" value="Vaccinia Virus protein VP39"/>
    <property type="match status" value="1"/>
</dbReference>
<dbReference type="Proteomes" id="UP001249851">
    <property type="component" value="Unassembled WGS sequence"/>
</dbReference>
<proteinExistence type="predicted"/>
<evidence type="ECO:0000256" key="4">
    <source>
        <dbReference type="ARBA" id="ARBA00022691"/>
    </source>
</evidence>
<dbReference type="Pfam" id="PF02475">
    <property type="entry name" value="TRM5-TYW2_MTfase"/>
    <property type="match status" value="1"/>
</dbReference>
<keyword evidence="5" id="KW-0819">tRNA processing</keyword>
<dbReference type="GO" id="GO:0030488">
    <property type="term" value="P:tRNA methylation"/>
    <property type="evidence" value="ECO:0007669"/>
    <property type="project" value="TreeGrafter"/>
</dbReference>
<comment type="catalytic activity">
    <reaction evidence="6">
        <text>4-demethylwyosine(37) in tRNA(Phe) + S-adenosyl-L-methionine = 4-demethyl-7-[(3S)-3-amino-3-carboxypropyl]wyosine(37) in tRNA(Phe) + S-methyl-5'-thioadenosine + H(+)</text>
        <dbReference type="Rhea" id="RHEA:36355"/>
        <dbReference type="Rhea" id="RHEA-COMP:10164"/>
        <dbReference type="Rhea" id="RHEA-COMP:10378"/>
        <dbReference type="ChEBI" id="CHEBI:15378"/>
        <dbReference type="ChEBI" id="CHEBI:17509"/>
        <dbReference type="ChEBI" id="CHEBI:59789"/>
        <dbReference type="ChEBI" id="CHEBI:64315"/>
        <dbReference type="ChEBI" id="CHEBI:73550"/>
        <dbReference type="EC" id="2.5.1.114"/>
    </reaction>
</comment>
<organism evidence="8 9">
    <name type="scientific">Acropora cervicornis</name>
    <name type="common">Staghorn coral</name>
    <dbReference type="NCBI Taxonomy" id="6130"/>
    <lineage>
        <taxon>Eukaryota</taxon>
        <taxon>Metazoa</taxon>
        <taxon>Cnidaria</taxon>
        <taxon>Anthozoa</taxon>
        <taxon>Hexacorallia</taxon>
        <taxon>Scleractinia</taxon>
        <taxon>Astrocoeniina</taxon>
        <taxon>Acroporidae</taxon>
        <taxon>Acropora</taxon>
    </lineage>
</organism>